<proteinExistence type="predicted"/>
<accession>A0ABR4GG70</accession>
<reference evidence="1 2" key="1">
    <citation type="submission" date="2024-07" db="EMBL/GenBank/DDBJ databases">
        <title>Section-level genome sequencing and comparative genomics of Aspergillus sections Usti and Cavernicolus.</title>
        <authorList>
            <consortium name="Lawrence Berkeley National Laboratory"/>
            <person name="Nybo J.L."/>
            <person name="Vesth T.C."/>
            <person name="Theobald S."/>
            <person name="Frisvad J.C."/>
            <person name="Larsen T.O."/>
            <person name="Kjaerboelling I."/>
            <person name="Rothschild-Mancinelli K."/>
            <person name="Lyhne E.K."/>
            <person name="Kogle M.E."/>
            <person name="Barry K."/>
            <person name="Clum A."/>
            <person name="Na H."/>
            <person name="Ledsgaard L."/>
            <person name="Lin J."/>
            <person name="Lipzen A."/>
            <person name="Kuo A."/>
            <person name="Riley R."/>
            <person name="Mondo S."/>
            <person name="Labutti K."/>
            <person name="Haridas S."/>
            <person name="Pangalinan J."/>
            <person name="Salamov A.A."/>
            <person name="Simmons B.A."/>
            <person name="Magnuson J.K."/>
            <person name="Chen J."/>
            <person name="Drula E."/>
            <person name="Henrissat B."/>
            <person name="Wiebenga A."/>
            <person name="Lubbers R.J."/>
            <person name="Gomes A.C."/>
            <person name="Makela M.R."/>
            <person name="Stajich J."/>
            <person name="Grigoriev I.V."/>
            <person name="Mortensen U.H."/>
            <person name="De Vries R.P."/>
            <person name="Baker S.E."/>
            <person name="Andersen M.R."/>
        </authorList>
    </citation>
    <scope>NUCLEOTIDE SEQUENCE [LARGE SCALE GENOMIC DNA]</scope>
    <source>
        <strain evidence="1 2">CBS 209.92</strain>
    </source>
</reference>
<evidence type="ECO:0000313" key="1">
    <source>
        <dbReference type="EMBL" id="KAL2798050.1"/>
    </source>
</evidence>
<gene>
    <name evidence="1" type="ORF">BJX66DRAFT_296301</name>
</gene>
<comment type="caution">
    <text evidence="1">The sequence shown here is derived from an EMBL/GenBank/DDBJ whole genome shotgun (WGS) entry which is preliminary data.</text>
</comment>
<evidence type="ECO:0008006" key="3">
    <source>
        <dbReference type="Google" id="ProtNLM"/>
    </source>
</evidence>
<protein>
    <recommendedName>
        <fullName evidence="3">Transposase zinc-binding domain-containing protein</fullName>
    </recommendedName>
</protein>
<keyword evidence="2" id="KW-1185">Reference proteome</keyword>
<dbReference type="EMBL" id="JBFTWV010000015">
    <property type="protein sequence ID" value="KAL2798050.1"/>
    <property type="molecule type" value="Genomic_DNA"/>
</dbReference>
<evidence type="ECO:0000313" key="2">
    <source>
        <dbReference type="Proteomes" id="UP001610563"/>
    </source>
</evidence>
<organism evidence="1 2">
    <name type="scientific">Aspergillus keveii</name>
    <dbReference type="NCBI Taxonomy" id="714993"/>
    <lineage>
        <taxon>Eukaryota</taxon>
        <taxon>Fungi</taxon>
        <taxon>Dikarya</taxon>
        <taxon>Ascomycota</taxon>
        <taxon>Pezizomycotina</taxon>
        <taxon>Eurotiomycetes</taxon>
        <taxon>Eurotiomycetidae</taxon>
        <taxon>Eurotiales</taxon>
        <taxon>Aspergillaceae</taxon>
        <taxon>Aspergillus</taxon>
        <taxon>Aspergillus subgen. Nidulantes</taxon>
    </lineage>
</organism>
<dbReference type="Proteomes" id="UP001610563">
    <property type="component" value="Unassembled WGS sequence"/>
</dbReference>
<sequence length="51" mass="5901">MINSFGTRCLACPLEQLLVCDKRRGCECSACKTTAYFRRWQSIEIFTTVHI</sequence>
<name>A0ABR4GG70_9EURO</name>